<dbReference type="EMBL" id="FRDI01000014">
    <property type="protein sequence ID" value="SHN71076.1"/>
    <property type="molecule type" value="Genomic_DNA"/>
</dbReference>
<evidence type="ECO:0000256" key="1">
    <source>
        <dbReference type="ARBA" id="ARBA00001933"/>
    </source>
</evidence>
<evidence type="ECO:0000256" key="2">
    <source>
        <dbReference type="ARBA" id="ARBA00009320"/>
    </source>
</evidence>
<dbReference type="InterPro" id="IPR050571">
    <property type="entry name" value="Class-IV_PLP-Dep_Aminotrnsfr"/>
</dbReference>
<dbReference type="FunFam" id="3.20.10.10:FF:000002">
    <property type="entry name" value="D-alanine aminotransferase"/>
    <property type="match status" value="1"/>
</dbReference>
<dbReference type="InterPro" id="IPR043131">
    <property type="entry name" value="BCAT-like_N"/>
</dbReference>
<name>A0A1M7TK50_9BACT</name>
<dbReference type="Gene3D" id="3.30.470.10">
    <property type="match status" value="1"/>
</dbReference>
<keyword evidence="5" id="KW-1185">Reference proteome</keyword>
<accession>A0A1M7TK50</accession>
<protein>
    <submittedName>
        <fullName evidence="4">Branched-chain amino acid aminotransferase</fullName>
    </submittedName>
</protein>
<dbReference type="InterPro" id="IPR036038">
    <property type="entry name" value="Aminotransferase-like"/>
</dbReference>
<gene>
    <name evidence="4" type="ORF">SAMN02745728_02137</name>
</gene>
<evidence type="ECO:0000313" key="4">
    <source>
        <dbReference type="EMBL" id="SHN71076.1"/>
    </source>
</evidence>
<dbReference type="RefSeq" id="WP_342741890.1">
    <property type="nucleotide sequence ID" value="NZ_FRDI01000014.1"/>
</dbReference>
<keyword evidence="4" id="KW-0032">Aminotransferase</keyword>
<dbReference type="PANTHER" id="PTHR42743">
    <property type="entry name" value="AMINO-ACID AMINOTRANSFERASE"/>
    <property type="match status" value="1"/>
</dbReference>
<evidence type="ECO:0000256" key="3">
    <source>
        <dbReference type="ARBA" id="ARBA00022898"/>
    </source>
</evidence>
<dbReference type="GO" id="GO:0008483">
    <property type="term" value="F:transaminase activity"/>
    <property type="evidence" value="ECO:0007669"/>
    <property type="project" value="UniProtKB-KW"/>
</dbReference>
<dbReference type="Gene3D" id="3.20.10.10">
    <property type="entry name" value="D-amino Acid Aminotransferase, subunit A, domain 2"/>
    <property type="match status" value="1"/>
</dbReference>
<dbReference type="GO" id="GO:0046394">
    <property type="term" value="P:carboxylic acid biosynthetic process"/>
    <property type="evidence" value="ECO:0007669"/>
    <property type="project" value="UniProtKB-ARBA"/>
</dbReference>
<keyword evidence="3" id="KW-0663">Pyridoxal phosphate</keyword>
<dbReference type="Proteomes" id="UP000186469">
    <property type="component" value="Unassembled WGS sequence"/>
</dbReference>
<evidence type="ECO:0000313" key="5">
    <source>
        <dbReference type="Proteomes" id="UP000186469"/>
    </source>
</evidence>
<dbReference type="PANTHER" id="PTHR42743:SF22">
    <property type="entry name" value="D-AMINO-ACID TRANSAMINASE, CHLOROPLASTIC"/>
    <property type="match status" value="1"/>
</dbReference>
<dbReference type="SUPFAM" id="SSF56752">
    <property type="entry name" value="D-aminoacid aminotransferase-like PLP-dependent enzymes"/>
    <property type="match status" value="1"/>
</dbReference>
<keyword evidence="4" id="KW-0808">Transferase</keyword>
<comment type="similarity">
    <text evidence="2">Belongs to the class-IV pyridoxal-phosphate-dependent aminotransferase family.</text>
</comment>
<organism evidence="4 5">
    <name type="scientific">Desulfovibrio litoralis DSM 11393</name>
    <dbReference type="NCBI Taxonomy" id="1121455"/>
    <lineage>
        <taxon>Bacteria</taxon>
        <taxon>Pseudomonadati</taxon>
        <taxon>Thermodesulfobacteriota</taxon>
        <taxon>Desulfovibrionia</taxon>
        <taxon>Desulfovibrionales</taxon>
        <taxon>Desulfovibrionaceae</taxon>
        <taxon>Desulfovibrio</taxon>
    </lineage>
</organism>
<proteinExistence type="inferred from homology"/>
<reference evidence="4 5" key="1">
    <citation type="submission" date="2016-12" db="EMBL/GenBank/DDBJ databases">
        <authorList>
            <person name="Song W.-J."/>
            <person name="Kurnit D.M."/>
        </authorList>
    </citation>
    <scope>NUCLEOTIDE SEQUENCE [LARGE SCALE GENOMIC DNA]</scope>
    <source>
        <strain evidence="4 5">DSM 11393</strain>
    </source>
</reference>
<dbReference type="GO" id="GO:0008652">
    <property type="term" value="P:amino acid biosynthetic process"/>
    <property type="evidence" value="ECO:0007669"/>
    <property type="project" value="UniProtKB-ARBA"/>
</dbReference>
<dbReference type="AlphaFoldDB" id="A0A1M7TK50"/>
<dbReference type="InterPro" id="IPR001544">
    <property type="entry name" value="Aminotrans_IV"/>
</dbReference>
<dbReference type="Pfam" id="PF01063">
    <property type="entry name" value="Aminotran_4"/>
    <property type="match status" value="1"/>
</dbReference>
<dbReference type="InterPro" id="IPR043132">
    <property type="entry name" value="BCAT-like_C"/>
</dbReference>
<sequence length="319" mass="35310">MPTIAPILEQSDYLKLLLETPRPNEDKILAFYEHRLGAICKAPRLMLLPLDDHLAHRGDGIFETLVYRHGRIYELDAHLSRMQASATGIYLEPPCAWAKIRELIIEVAKASGTKDGLLRILMGRGAGGFGIDPFEPPISSLYIVAYHFSEHSEDWYNKGLSGFKTSIPAKQGYLAKIKNANYLPNVLMTREAKIKGYDIPFCYDETGYLAESAIANLCLVDKTGTLIIPKFSHALAGTTILKLLQLIEKDNNKIPHKFKQVSEAEVREAQELLVLGTGIGCASVTSYEGQQIADGKPGKTAAYLRKLLQADLKNGVLIK</sequence>
<dbReference type="STRING" id="1121455.SAMN02745728_02137"/>
<comment type="cofactor">
    <cofactor evidence="1">
        <name>pyridoxal 5'-phosphate</name>
        <dbReference type="ChEBI" id="CHEBI:597326"/>
    </cofactor>
</comment>